<sequence length="145" mass="16929">MVRSYGEKTNKFWKLGGACSYSQEFHIVTDRKFSHQHTQECSCFSLLSKQGRNKLMARSNMCVFLARLCIRSKKIPKAKLSKLGVRTRWLSFRKPLPWINVTFLPKSQPTHLLFLHLQCSPTQPKLGKEKKLWFPFSSSCSWSLF</sequence>
<proteinExistence type="predicted"/>
<name>A0A0K9PMS3_ZOSMR</name>
<comment type="caution">
    <text evidence="1">The sequence shown here is derived from an EMBL/GenBank/DDBJ whole genome shotgun (WGS) entry which is preliminary data.</text>
</comment>
<evidence type="ECO:0000313" key="2">
    <source>
        <dbReference type="Proteomes" id="UP000036987"/>
    </source>
</evidence>
<evidence type="ECO:0000313" key="1">
    <source>
        <dbReference type="EMBL" id="KMZ70266.1"/>
    </source>
</evidence>
<dbReference type="AlphaFoldDB" id="A0A0K9PMS3"/>
<reference evidence="2" key="1">
    <citation type="journal article" date="2016" name="Nature">
        <title>The genome of the seagrass Zostera marina reveals angiosperm adaptation to the sea.</title>
        <authorList>
            <person name="Olsen J.L."/>
            <person name="Rouze P."/>
            <person name="Verhelst B."/>
            <person name="Lin Y.-C."/>
            <person name="Bayer T."/>
            <person name="Collen J."/>
            <person name="Dattolo E."/>
            <person name="De Paoli E."/>
            <person name="Dittami S."/>
            <person name="Maumus F."/>
            <person name="Michel G."/>
            <person name="Kersting A."/>
            <person name="Lauritano C."/>
            <person name="Lohaus R."/>
            <person name="Toepel M."/>
            <person name="Tonon T."/>
            <person name="Vanneste K."/>
            <person name="Amirebrahimi M."/>
            <person name="Brakel J."/>
            <person name="Bostroem C."/>
            <person name="Chovatia M."/>
            <person name="Grimwood J."/>
            <person name="Jenkins J.W."/>
            <person name="Jueterbock A."/>
            <person name="Mraz A."/>
            <person name="Stam W.T."/>
            <person name="Tice H."/>
            <person name="Bornberg-Bauer E."/>
            <person name="Green P.J."/>
            <person name="Pearson G.A."/>
            <person name="Procaccini G."/>
            <person name="Duarte C.M."/>
            <person name="Schmutz J."/>
            <person name="Reusch T.B.H."/>
            <person name="Van de Peer Y."/>
        </authorList>
    </citation>
    <scope>NUCLEOTIDE SEQUENCE [LARGE SCALE GENOMIC DNA]</scope>
    <source>
        <strain evidence="2">cv. Finnish</strain>
    </source>
</reference>
<dbReference type="EMBL" id="LFYR01000729">
    <property type="protein sequence ID" value="KMZ70266.1"/>
    <property type="molecule type" value="Genomic_DNA"/>
</dbReference>
<dbReference type="Proteomes" id="UP000036987">
    <property type="component" value="Unassembled WGS sequence"/>
</dbReference>
<accession>A0A0K9PMS3</accession>
<organism evidence="1 2">
    <name type="scientific">Zostera marina</name>
    <name type="common">Eelgrass</name>
    <dbReference type="NCBI Taxonomy" id="29655"/>
    <lineage>
        <taxon>Eukaryota</taxon>
        <taxon>Viridiplantae</taxon>
        <taxon>Streptophyta</taxon>
        <taxon>Embryophyta</taxon>
        <taxon>Tracheophyta</taxon>
        <taxon>Spermatophyta</taxon>
        <taxon>Magnoliopsida</taxon>
        <taxon>Liliopsida</taxon>
        <taxon>Zosteraceae</taxon>
        <taxon>Zostera</taxon>
    </lineage>
</organism>
<keyword evidence="2" id="KW-1185">Reference proteome</keyword>
<gene>
    <name evidence="1" type="ORF">ZOSMA_1G02430</name>
</gene>
<protein>
    <submittedName>
        <fullName evidence="1">Uncharacterized protein</fullName>
    </submittedName>
</protein>